<comment type="catalytic activity">
    <reaction evidence="14">
        <text>(9Z)-octadecenoyl-CoA + H2O = (9Z)-octadecenoate + CoA + H(+)</text>
        <dbReference type="Rhea" id="RHEA:40139"/>
        <dbReference type="ChEBI" id="CHEBI:15377"/>
        <dbReference type="ChEBI" id="CHEBI:15378"/>
        <dbReference type="ChEBI" id="CHEBI:30823"/>
        <dbReference type="ChEBI" id="CHEBI:57287"/>
        <dbReference type="ChEBI" id="CHEBI:57387"/>
    </reaction>
    <physiologicalReaction direction="left-to-right" evidence="14">
        <dbReference type="Rhea" id="RHEA:40140"/>
    </physiologicalReaction>
</comment>
<dbReference type="InterPro" id="IPR029069">
    <property type="entry name" value="HotDog_dom_sf"/>
</dbReference>
<organism evidence="25 26">
    <name type="scientific">Williamsia deligens</name>
    <dbReference type="NCBI Taxonomy" id="321325"/>
    <lineage>
        <taxon>Bacteria</taxon>
        <taxon>Bacillati</taxon>
        <taxon>Actinomycetota</taxon>
        <taxon>Actinomycetes</taxon>
        <taxon>Mycobacteriales</taxon>
        <taxon>Nocardiaceae</taxon>
        <taxon>Williamsia</taxon>
    </lineage>
</organism>
<keyword evidence="7 25" id="KW-0378">Hydrolase</keyword>
<comment type="catalytic activity">
    <reaction evidence="21">
        <text>decanoyl-CoA + H2O = decanoate + CoA + H(+)</text>
        <dbReference type="Rhea" id="RHEA:40059"/>
        <dbReference type="ChEBI" id="CHEBI:15377"/>
        <dbReference type="ChEBI" id="CHEBI:15378"/>
        <dbReference type="ChEBI" id="CHEBI:27689"/>
        <dbReference type="ChEBI" id="CHEBI:57287"/>
        <dbReference type="ChEBI" id="CHEBI:61430"/>
    </reaction>
    <physiologicalReaction direction="left-to-right" evidence="21">
        <dbReference type="Rhea" id="RHEA:40060"/>
    </physiologicalReaction>
</comment>
<name>A0ABW3G3S1_9NOCA</name>
<comment type="catalytic activity">
    <reaction evidence="13">
        <text>(5Z,8Z,11Z,14Z)-eicosatetraenoyl-CoA + H2O = (5Z,8Z,11Z,14Z)-eicosatetraenoate + CoA + H(+)</text>
        <dbReference type="Rhea" id="RHEA:40151"/>
        <dbReference type="ChEBI" id="CHEBI:15377"/>
        <dbReference type="ChEBI" id="CHEBI:15378"/>
        <dbReference type="ChEBI" id="CHEBI:32395"/>
        <dbReference type="ChEBI" id="CHEBI:57287"/>
        <dbReference type="ChEBI" id="CHEBI:57368"/>
    </reaction>
    <physiologicalReaction direction="left-to-right" evidence="13">
        <dbReference type="Rhea" id="RHEA:40152"/>
    </physiologicalReaction>
</comment>
<evidence type="ECO:0000313" key="25">
    <source>
        <dbReference type="EMBL" id="MFD0924829.1"/>
    </source>
</evidence>
<dbReference type="CDD" id="cd03443">
    <property type="entry name" value="PaaI_thioesterase"/>
    <property type="match status" value="1"/>
</dbReference>
<evidence type="ECO:0000256" key="17">
    <source>
        <dbReference type="ARBA" id="ARBA00040123"/>
    </source>
</evidence>
<evidence type="ECO:0000256" key="11">
    <source>
        <dbReference type="ARBA" id="ARBA00023136"/>
    </source>
</evidence>
<evidence type="ECO:0000256" key="20">
    <source>
        <dbReference type="ARBA" id="ARBA00047734"/>
    </source>
</evidence>
<dbReference type="EMBL" id="JBHTIL010000001">
    <property type="protein sequence ID" value="MFD0924829.1"/>
    <property type="molecule type" value="Genomic_DNA"/>
</dbReference>
<evidence type="ECO:0000256" key="1">
    <source>
        <dbReference type="ARBA" id="ARBA00004170"/>
    </source>
</evidence>
<accession>A0ABW3G3S1</accession>
<keyword evidence="6" id="KW-0053">Apoptosis</keyword>
<evidence type="ECO:0000256" key="18">
    <source>
        <dbReference type="ARBA" id="ARBA00043210"/>
    </source>
</evidence>
<dbReference type="PANTHER" id="PTHR12418">
    <property type="entry name" value="ACYL-COENZYME A THIOESTERASE THEM4"/>
    <property type="match status" value="1"/>
</dbReference>
<evidence type="ECO:0000256" key="8">
    <source>
        <dbReference type="ARBA" id="ARBA00022832"/>
    </source>
</evidence>
<evidence type="ECO:0000256" key="22">
    <source>
        <dbReference type="ARBA" id="ARBA00048074"/>
    </source>
</evidence>
<evidence type="ECO:0000256" key="5">
    <source>
        <dbReference type="ARBA" id="ARBA00022490"/>
    </source>
</evidence>
<keyword evidence="9" id="KW-0809">Transit peptide</keyword>
<evidence type="ECO:0000256" key="13">
    <source>
        <dbReference type="ARBA" id="ARBA00035852"/>
    </source>
</evidence>
<comment type="catalytic activity">
    <reaction evidence="19">
        <text>octanoyl-CoA + H2O = octanoate + CoA + H(+)</text>
        <dbReference type="Rhea" id="RHEA:30143"/>
        <dbReference type="ChEBI" id="CHEBI:15377"/>
        <dbReference type="ChEBI" id="CHEBI:15378"/>
        <dbReference type="ChEBI" id="CHEBI:25646"/>
        <dbReference type="ChEBI" id="CHEBI:57287"/>
        <dbReference type="ChEBI" id="CHEBI:57386"/>
    </reaction>
    <physiologicalReaction direction="left-to-right" evidence="19">
        <dbReference type="Rhea" id="RHEA:30144"/>
    </physiologicalReaction>
</comment>
<evidence type="ECO:0000256" key="23">
    <source>
        <dbReference type="ARBA" id="ARBA00048180"/>
    </source>
</evidence>
<evidence type="ECO:0000256" key="2">
    <source>
        <dbReference type="ARBA" id="ARBA00004496"/>
    </source>
</evidence>
<dbReference type="GO" id="GO:0016787">
    <property type="term" value="F:hydrolase activity"/>
    <property type="evidence" value="ECO:0007669"/>
    <property type="project" value="UniProtKB-KW"/>
</dbReference>
<dbReference type="PANTHER" id="PTHR12418:SF19">
    <property type="entry name" value="ACYL-COENZYME A THIOESTERASE THEM4"/>
    <property type="match status" value="1"/>
</dbReference>
<keyword evidence="11" id="KW-0472">Membrane</keyword>
<evidence type="ECO:0000256" key="6">
    <source>
        <dbReference type="ARBA" id="ARBA00022703"/>
    </source>
</evidence>
<evidence type="ECO:0000256" key="3">
    <source>
        <dbReference type="ARBA" id="ARBA00004632"/>
    </source>
</evidence>
<keyword evidence="8" id="KW-0276">Fatty acid metabolism</keyword>
<evidence type="ECO:0000256" key="12">
    <source>
        <dbReference type="ARBA" id="ARBA00023273"/>
    </source>
</evidence>
<keyword evidence="5" id="KW-0963">Cytoplasm</keyword>
<protein>
    <recommendedName>
        <fullName evidence="17">Acyl-coenzyme A thioesterase THEM4</fullName>
        <ecNumber evidence="16">3.1.2.2</ecNumber>
    </recommendedName>
    <alternativeName>
        <fullName evidence="18">Thioesterase superfamily member 4</fullName>
    </alternativeName>
</protein>
<dbReference type="InterPro" id="IPR052365">
    <property type="entry name" value="THEM4/THEM5_acyl-CoA_thioest"/>
</dbReference>
<keyword evidence="10" id="KW-0443">Lipid metabolism</keyword>
<evidence type="ECO:0000256" key="21">
    <source>
        <dbReference type="ARBA" id="ARBA00047969"/>
    </source>
</evidence>
<feature type="domain" description="Thioesterase" evidence="24">
    <location>
        <begin position="72"/>
        <end position="139"/>
    </location>
</feature>
<comment type="catalytic activity">
    <reaction evidence="20">
        <text>hexadecanoyl-CoA + H2O = hexadecanoate + CoA + H(+)</text>
        <dbReference type="Rhea" id="RHEA:16645"/>
        <dbReference type="ChEBI" id="CHEBI:7896"/>
        <dbReference type="ChEBI" id="CHEBI:15377"/>
        <dbReference type="ChEBI" id="CHEBI:15378"/>
        <dbReference type="ChEBI" id="CHEBI:57287"/>
        <dbReference type="ChEBI" id="CHEBI:57379"/>
        <dbReference type="EC" id="3.1.2.2"/>
    </reaction>
    <physiologicalReaction direction="left-to-right" evidence="20">
        <dbReference type="Rhea" id="RHEA:16646"/>
    </physiologicalReaction>
</comment>
<dbReference type="InterPro" id="IPR006683">
    <property type="entry name" value="Thioestr_dom"/>
</dbReference>
<evidence type="ECO:0000256" key="9">
    <source>
        <dbReference type="ARBA" id="ARBA00022946"/>
    </source>
</evidence>
<evidence type="ECO:0000256" key="7">
    <source>
        <dbReference type="ARBA" id="ARBA00022801"/>
    </source>
</evidence>
<evidence type="ECO:0000256" key="14">
    <source>
        <dbReference type="ARBA" id="ARBA00037002"/>
    </source>
</evidence>
<evidence type="ECO:0000256" key="19">
    <source>
        <dbReference type="ARBA" id="ARBA00047588"/>
    </source>
</evidence>
<keyword evidence="12" id="KW-0966">Cell projection</keyword>
<keyword evidence="26" id="KW-1185">Reference proteome</keyword>
<evidence type="ECO:0000259" key="24">
    <source>
        <dbReference type="Pfam" id="PF03061"/>
    </source>
</evidence>
<proteinExistence type="inferred from homology"/>
<gene>
    <name evidence="25" type="ORF">ACFQ04_03675</name>
</gene>
<dbReference type="Gene3D" id="3.10.129.10">
    <property type="entry name" value="Hotdog Thioesterase"/>
    <property type="match status" value="1"/>
</dbReference>
<evidence type="ECO:0000256" key="10">
    <source>
        <dbReference type="ARBA" id="ARBA00023098"/>
    </source>
</evidence>
<comment type="catalytic activity">
    <reaction evidence="22">
        <text>dodecanoyl-CoA + H2O = dodecanoate + CoA + H(+)</text>
        <dbReference type="Rhea" id="RHEA:30135"/>
        <dbReference type="ChEBI" id="CHEBI:15377"/>
        <dbReference type="ChEBI" id="CHEBI:15378"/>
        <dbReference type="ChEBI" id="CHEBI:18262"/>
        <dbReference type="ChEBI" id="CHEBI:57287"/>
        <dbReference type="ChEBI" id="CHEBI:57375"/>
    </reaction>
    <physiologicalReaction direction="left-to-right" evidence="22">
        <dbReference type="Rhea" id="RHEA:30136"/>
    </physiologicalReaction>
</comment>
<dbReference type="SUPFAM" id="SSF54637">
    <property type="entry name" value="Thioesterase/thiol ester dehydrase-isomerase"/>
    <property type="match status" value="1"/>
</dbReference>
<comment type="caution">
    <text evidence="25">The sequence shown here is derived from an EMBL/GenBank/DDBJ whole genome shotgun (WGS) entry which is preliminary data.</text>
</comment>
<dbReference type="EC" id="3.1.2.2" evidence="16"/>
<evidence type="ECO:0000313" key="26">
    <source>
        <dbReference type="Proteomes" id="UP001597068"/>
    </source>
</evidence>
<dbReference type="Pfam" id="PF03061">
    <property type="entry name" value="4HBT"/>
    <property type="match status" value="1"/>
</dbReference>
<evidence type="ECO:0000256" key="15">
    <source>
        <dbReference type="ARBA" id="ARBA00038456"/>
    </source>
</evidence>
<evidence type="ECO:0000256" key="16">
    <source>
        <dbReference type="ARBA" id="ARBA00038848"/>
    </source>
</evidence>
<dbReference type="Proteomes" id="UP001597068">
    <property type="component" value="Unassembled WGS sequence"/>
</dbReference>
<comment type="subcellular location">
    <subcellularLocation>
        <location evidence="3">Cell projection</location>
        <location evidence="3">Ruffle membrane</location>
    </subcellularLocation>
    <subcellularLocation>
        <location evidence="2">Cytoplasm</location>
    </subcellularLocation>
    <subcellularLocation>
        <location evidence="1">Membrane</location>
        <topology evidence="1">Peripheral membrane protein</topology>
    </subcellularLocation>
</comment>
<comment type="catalytic activity">
    <reaction evidence="23">
        <text>tetradecanoyl-CoA + H2O = tetradecanoate + CoA + H(+)</text>
        <dbReference type="Rhea" id="RHEA:40119"/>
        <dbReference type="ChEBI" id="CHEBI:15377"/>
        <dbReference type="ChEBI" id="CHEBI:15378"/>
        <dbReference type="ChEBI" id="CHEBI:30807"/>
        <dbReference type="ChEBI" id="CHEBI:57287"/>
        <dbReference type="ChEBI" id="CHEBI:57385"/>
    </reaction>
    <physiologicalReaction direction="left-to-right" evidence="23">
        <dbReference type="Rhea" id="RHEA:40120"/>
    </physiologicalReaction>
</comment>
<reference evidence="26" key="1">
    <citation type="journal article" date="2019" name="Int. J. Syst. Evol. Microbiol.">
        <title>The Global Catalogue of Microorganisms (GCM) 10K type strain sequencing project: providing services to taxonomists for standard genome sequencing and annotation.</title>
        <authorList>
            <consortium name="The Broad Institute Genomics Platform"/>
            <consortium name="The Broad Institute Genome Sequencing Center for Infectious Disease"/>
            <person name="Wu L."/>
            <person name="Ma J."/>
        </authorList>
    </citation>
    <scope>NUCLEOTIDE SEQUENCE [LARGE SCALE GENOMIC DNA]</scope>
    <source>
        <strain evidence="26">CCUG 50873</strain>
    </source>
</reference>
<sequence>MKTTFVVPDDLEPARRADDATAVGDVIPPHNKRCFGCGPDAMQGLHLQAIAGEGLTATAVLEVERRFAGGPGVIHGGILASAFDEMMGLTNMLMGTIAVTAVLDVDYAAPIQVGTSLRMDARVLGLRGRKVYSEVVAYDAATPGDPLAGGHGLFVVVDPVDHFTRANARP</sequence>
<evidence type="ECO:0000256" key="4">
    <source>
        <dbReference type="ARBA" id="ARBA00022475"/>
    </source>
</evidence>
<comment type="similarity">
    <text evidence="15">Belongs to the THEM4/THEM5 thioesterase family.</text>
</comment>
<dbReference type="RefSeq" id="WP_253647173.1">
    <property type="nucleotide sequence ID" value="NZ_BAAAMO010000002.1"/>
</dbReference>
<keyword evidence="4" id="KW-1003">Cell membrane</keyword>